<dbReference type="PANTHER" id="PTHR43085">
    <property type="entry name" value="HEXOKINASE FAMILY MEMBER"/>
    <property type="match status" value="1"/>
</dbReference>
<dbReference type="AlphaFoldDB" id="C0VZN2"/>
<dbReference type="RefSeq" id="WP_006546082.1">
    <property type="nucleotide sequence ID" value="NZ_DS999539.1"/>
</dbReference>
<evidence type="ECO:0000259" key="6">
    <source>
        <dbReference type="Pfam" id="PF00294"/>
    </source>
</evidence>
<dbReference type="EMBL" id="ACFG01000029">
    <property type="protein sequence ID" value="EEH64151.1"/>
    <property type="molecule type" value="Genomic_DNA"/>
</dbReference>
<protein>
    <submittedName>
        <fullName evidence="7">Kinase, PfkB family</fullName>
    </submittedName>
</protein>
<proteinExistence type="inferred from homology"/>
<evidence type="ECO:0000313" key="8">
    <source>
        <dbReference type="Proteomes" id="UP000010301"/>
    </source>
</evidence>
<dbReference type="Gene3D" id="3.40.1190.20">
    <property type="match status" value="1"/>
</dbReference>
<dbReference type="GO" id="GO:0016301">
    <property type="term" value="F:kinase activity"/>
    <property type="evidence" value="ECO:0007669"/>
    <property type="project" value="UniProtKB-KW"/>
</dbReference>
<keyword evidence="4 7" id="KW-0418">Kinase</keyword>
<dbReference type="OrthoDB" id="9795789at2"/>
<dbReference type="PANTHER" id="PTHR43085:SF1">
    <property type="entry name" value="PSEUDOURIDINE KINASE-RELATED"/>
    <property type="match status" value="1"/>
</dbReference>
<feature type="domain" description="Carbohydrate kinase PfkB" evidence="6">
    <location>
        <begin position="9"/>
        <end position="296"/>
    </location>
</feature>
<organism evidence="7 8">
    <name type="scientific">Gleimia coleocanis DSM 15436</name>
    <dbReference type="NCBI Taxonomy" id="525245"/>
    <lineage>
        <taxon>Bacteria</taxon>
        <taxon>Bacillati</taxon>
        <taxon>Actinomycetota</taxon>
        <taxon>Actinomycetes</taxon>
        <taxon>Actinomycetales</taxon>
        <taxon>Actinomycetaceae</taxon>
        <taxon>Gleimia</taxon>
    </lineage>
</organism>
<evidence type="ECO:0000256" key="2">
    <source>
        <dbReference type="ARBA" id="ARBA00022679"/>
    </source>
</evidence>
<evidence type="ECO:0000256" key="3">
    <source>
        <dbReference type="ARBA" id="ARBA00022741"/>
    </source>
</evidence>
<evidence type="ECO:0000313" key="7">
    <source>
        <dbReference type="EMBL" id="EEH64151.1"/>
    </source>
</evidence>
<sequence length="303" mass="32571">MTEKHALILGEALIDVVIPLSGETREIPGGSPANVALTLGRLGRAVELVAWLGDDSRGRLVADHVRASNVYLSDVCLRAERTSTAQATLDVSGAASYEFDLAWELPETPVDESVLVAHSGSIATTLEPGGTQVLKTLRRAREFATVTYDPNARPTIMGDPEVAYERVLELVDTADVVKVSDEDIDWFTAGVPYPQVAREWLERGVSLVIVTRGGHGSVAYAKAGYWDFPAKEVTVVDTVGAGDSFMGAVIDALWTLNLLGAENRERLEAITAEQVQFVMECARSVSAVTVSRAGANPPWAHEL</sequence>
<dbReference type="CDD" id="cd01167">
    <property type="entry name" value="bac_FRK"/>
    <property type="match status" value="1"/>
</dbReference>
<comment type="caution">
    <text evidence="7">The sequence shown here is derived from an EMBL/GenBank/DDBJ whole genome shotgun (WGS) entry which is preliminary data.</text>
</comment>
<accession>C0VZN2</accession>
<evidence type="ECO:0000256" key="1">
    <source>
        <dbReference type="ARBA" id="ARBA00010688"/>
    </source>
</evidence>
<keyword evidence="8" id="KW-1185">Reference proteome</keyword>
<comment type="similarity">
    <text evidence="1">Belongs to the carbohydrate kinase PfkB family.</text>
</comment>
<evidence type="ECO:0000256" key="4">
    <source>
        <dbReference type="ARBA" id="ARBA00022777"/>
    </source>
</evidence>
<dbReference type="HOGENOM" id="CLU_027634_6_2_11"/>
<dbReference type="PROSITE" id="PS00583">
    <property type="entry name" value="PFKB_KINASES_1"/>
    <property type="match status" value="1"/>
</dbReference>
<dbReference type="GO" id="GO:0005524">
    <property type="term" value="F:ATP binding"/>
    <property type="evidence" value="ECO:0007669"/>
    <property type="project" value="UniProtKB-KW"/>
</dbReference>
<dbReference type="InterPro" id="IPR011611">
    <property type="entry name" value="PfkB_dom"/>
</dbReference>
<dbReference type="InterPro" id="IPR050306">
    <property type="entry name" value="PfkB_Carbo_kinase"/>
</dbReference>
<dbReference type="PROSITE" id="PS00584">
    <property type="entry name" value="PFKB_KINASES_2"/>
    <property type="match status" value="1"/>
</dbReference>
<keyword evidence="3" id="KW-0547">Nucleotide-binding</keyword>
<dbReference type="Proteomes" id="UP000010301">
    <property type="component" value="Unassembled WGS sequence"/>
</dbReference>
<keyword evidence="5" id="KW-0067">ATP-binding</keyword>
<dbReference type="InterPro" id="IPR002173">
    <property type="entry name" value="Carboh/pur_kinase_PfkB_CS"/>
</dbReference>
<dbReference type="eggNOG" id="COG0524">
    <property type="taxonomic scope" value="Bacteria"/>
</dbReference>
<dbReference type="SUPFAM" id="SSF53613">
    <property type="entry name" value="Ribokinase-like"/>
    <property type="match status" value="1"/>
</dbReference>
<evidence type="ECO:0000256" key="5">
    <source>
        <dbReference type="ARBA" id="ARBA00022840"/>
    </source>
</evidence>
<dbReference type="InterPro" id="IPR029056">
    <property type="entry name" value="Ribokinase-like"/>
</dbReference>
<dbReference type="STRING" id="525245.HMPREF0044_0622"/>
<name>C0VZN2_9ACTO</name>
<gene>
    <name evidence="7" type="ORF">HMPREF0044_0622</name>
</gene>
<dbReference type="Pfam" id="PF00294">
    <property type="entry name" value="PfkB"/>
    <property type="match status" value="1"/>
</dbReference>
<reference evidence="7 8" key="1">
    <citation type="submission" date="2009-01" db="EMBL/GenBank/DDBJ databases">
        <authorList>
            <person name="Qin X."/>
            <person name="Bachman B."/>
            <person name="Battles P."/>
            <person name="Bell A."/>
            <person name="Bess C."/>
            <person name="Bickham C."/>
            <person name="Chaboub L."/>
            <person name="Chen D."/>
            <person name="Coyle M."/>
            <person name="Deiros D.R."/>
            <person name="Dinh H."/>
            <person name="Forbes L."/>
            <person name="Fowler G."/>
            <person name="Francisco L."/>
            <person name="Fu Q."/>
            <person name="Gubbala S."/>
            <person name="Hale W."/>
            <person name="Han Y."/>
            <person name="Hemphill L."/>
            <person name="Highlander S.K."/>
            <person name="Hirani K."/>
            <person name="Hogues M."/>
            <person name="Jackson L."/>
            <person name="Jakkamsetti A."/>
            <person name="Javaid M."/>
            <person name="Jiang H."/>
            <person name="Korchina V."/>
            <person name="Kovar C."/>
            <person name="Lara F."/>
            <person name="Lee S."/>
            <person name="Mata R."/>
            <person name="Mathew T."/>
            <person name="Moen C."/>
            <person name="Morales K."/>
            <person name="Munidasa M."/>
            <person name="Nazareth L."/>
            <person name="Ngo R."/>
            <person name="Nguyen L."/>
            <person name="Okwuonu G."/>
            <person name="Ongeri F."/>
            <person name="Patil S."/>
            <person name="Petrosino J."/>
            <person name="Pham C."/>
            <person name="Pham P."/>
            <person name="Pu L.-L."/>
            <person name="Puazo M."/>
            <person name="Raj R."/>
            <person name="Reid J."/>
            <person name="Rouhana J."/>
            <person name="Saada N."/>
            <person name="Shang Y."/>
            <person name="Simmons D."/>
            <person name="Thornton R."/>
            <person name="Warren J."/>
            <person name="Weissenberger G."/>
            <person name="Zhang J."/>
            <person name="Zhang L."/>
            <person name="Zhou C."/>
            <person name="Zhu D."/>
            <person name="Muzny D."/>
            <person name="Worley K."/>
            <person name="Gibbs R."/>
        </authorList>
    </citation>
    <scope>NUCLEOTIDE SEQUENCE [LARGE SCALE GENOMIC DNA]</scope>
    <source>
        <strain evidence="7 8">DSM 15436</strain>
    </source>
</reference>
<keyword evidence="2" id="KW-0808">Transferase</keyword>